<sequence>MPKPRDLTALQIMPPHLSLSDEEKSSIQSDGIRRRRIAILLPGYRAAAMRADGVFERGAQALRLQERLELQDFTGRRISSEPSGYDAAICALGSTPLPCAALPLRACKSHGTHNSPDESIS</sequence>
<gene>
    <name evidence="1" type="ORF">A0U92_13635</name>
</gene>
<dbReference type="RefSeq" id="WP_077813690.1">
    <property type="nucleotide sequence ID" value="NZ_CP014692.1"/>
</dbReference>
<organism evidence="1 2">
    <name type="scientific">Acetobacter aceti</name>
    <dbReference type="NCBI Taxonomy" id="435"/>
    <lineage>
        <taxon>Bacteria</taxon>
        <taxon>Pseudomonadati</taxon>
        <taxon>Pseudomonadota</taxon>
        <taxon>Alphaproteobacteria</taxon>
        <taxon>Acetobacterales</taxon>
        <taxon>Acetobacteraceae</taxon>
        <taxon>Acetobacter</taxon>
        <taxon>Acetobacter subgen. Acetobacter</taxon>
    </lineage>
</organism>
<dbReference type="KEGG" id="aace:A0U92_13635"/>
<evidence type="ECO:0000313" key="2">
    <source>
        <dbReference type="Proteomes" id="UP000188937"/>
    </source>
</evidence>
<dbReference type="EMBL" id="CP014692">
    <property type="protein sequence ID" value="AQS85642.1"/>
    <property type="molecule type" value="Genomic_DNA"/>
</dbReference>
<proteinExistence type="predicted"/>
<keyword evidence="2" id="KW-1185">Reference proteome</keyword>
<protein>
    <submittedName>
        <fullName evidence="1">Uncharacterized protein</fullName>
    </submittedName>
</protein>
<reference evidence="1 2" key="1">
    <citation type="submission" date="2016-03" db="EMBL/GenBank/DDBJ databases">
        <title>Acetic acid bacteria sequencing.</title>
        <authorList>
            <person name="Brandt J."/>
            <person name="Jakob F."/>
            <person name="Vogel R.F."/>
        </authorList>
    </citation>
    <scope>NUCLEOTIDE SEQUENCE [LARGE SCALE GENOMIC DNA]</scope>
    <source>
        <strain evidence="1 2">TMW2.1153</strain>
    </source>
</reference>
<dbReference type="AlphaFoldDB" id="A0A1U9KIK0"/>
<name>A0A1U9KIK0_ACEAC</name>
<evidence type="ECO:0000313" key="1">
    <source>
        <dbReference type="EMBL" id="AQS85642.1"/>
    </source>
</evidence>
<dbReference type="Proteomes" id="UP000188937">
    <property type="component" value="Chromosome"/>
</dbReference>
<accession>A0A1U9KIK0</accession>